<feature type="domain" description="Organic solvent tolerance-like N-terminal" evidence="7">
    <location>
        <begin position="52"/>
        <end position="165"/>
    </location>
</feature>
<dbReference type="GO" id="GO:0015920">
    <property type="term" value="P:lipopolysaccharide transport"/>
    <property type="evidence" value="ECO:0007669"/>
    <property type="project" value="UniProtKB-UniRule"/>
</dbReference>
<gene>
    <name evidence="4" type="primary">lptA</name>
    <name evidence="8" type="ORF">SAMN05421881_100845</name>
</gene>
<dbReference type="InterPro" id="IPR005653">
    <property type="entry name" value="OstA-like_N"/>
</dbReference>
<evidence type="ECO:0000313" key="9">
    <source>
        <dbReference type="Proteomes" id="UP000198640"/>
    </source>
</evidence>
<proteinExistence type="inferred from homology"/>
<comment type="similarity">
    <text evidence="4">Belongs to the LptA family.</text>
</comment>
<evidence type="ECO:0000313" key="8">
    <source>
        <dbReference type="EMBL" id="SDX78480.1"/>
    </source>
</evidence>
<keyword evidence="6" id="KW-0472">Membrane</keyword>
<dbReference type="STRING" id="44576.SAMN05421881_100845"/>
<keyword evidence="3 4" id="KW-0574">Periplasm</keyword>
<comment type="subunit">
    <text evidence="4">Component of the lipopolysaccharide transport and assembly complex.</text>
</comment>
<dbReference type="PANTHER" id="PTHR36504:SF1">
    <property type="entry name" value="LIPOPOLYSACCHARIDE EXPORT SYSTEM PROTEIN LPTA"/>
    <property type="match status" value="1"/>
</dbReference>
<evidence type="ECO:0000256" key="2">
    <source>
        <dbReference type="ARBA" id="ARBA00022729"/>
    </source>
</evidence>
<dbReference type="Gene3D" id="2.60.450.10">
    <property type="entry name" value="Lipopolysaccharide (LPS) transport protein A like domain"/>
    <property type="match status" value="1"/>
</dbReference>
<feature type="transmembrane region" description="Helical" evidence="6">
    <location>
        <begin position="20"/>
        <end position="41"/>
    </location>
</feature>
<dbReference type="GO" id="GO:0030288">
    <property type="term" value="C:outer membrane-bounded periplasmic space"/>
    <property type="evidence" value="ECO:0007669"/>
    <property type="project" value="TreeGrafter"/>
</dbReference>
<comment type="subcellular location">
    <subcellularLocation>
        <location evidence="4">Periplasm</location>
    </subcellularLocation>
</comment>
<evidence type="ECO:0000259" key="7">
    <source>
        <dbReference type="Pfam" id="PF03968"/>
    </source>
</evidence>
<evidence type="ECO:0000256" key="6">
    <source>
        <dbReference type="SAM" id="Phobius"/>
    </source>
</evidence>
<dbReference type="GO" id="GO:0009279">
    <property type="term" value="C:cell outer membrane"/>
    <property type="evidence" value="ECO:0007669"/>
    <property type="project" value="TreeGrafter"/>
</dbReference>
<dbReference type="InterPro" id="IPR014340">
    <property type="entry name" value="LptA"/>
</dbReference>
<keyword evidence="6" id="KW-0812">Transmembrane</keyword>
<evidence type="ECO:0000256" key="3">
    <source>
        <dbReference type="ARBA" id="ARBA00022764"/>
    </source>
</evidence>
<sequence>MIVKLKYLTFIGFLSLEQRAMQLIFISLAFVMMALSTAVMGERADRDQPIHLEADHATVEDYKRKGDFRTSIFTGNVVLTQGTLVIRADKVIMKEDPIGYRYATAYGDLVSFRQKRDGVDEYIEAWSKRVEYDDKTDKIELFGKARLKRGGDEVEGDYISYDIARDFFQVKGKLQPNNEVDSDRRVRAVIQPRTKQADEESQN</sequence>
<accession>A0A1H3EIN8</accession>
<evidence type="ECO:0000256" key="1">
    <source>
        <dbReference type="ARBA" id="ARBA00022448"/>
    </source>
</evidence>
<protein>
    <recommendedName>
        <fullName evidence="4">Lipopolysaccharide export system protein LptA</fullName>
    </recommendedName>
</protein>
<dbReference type="EMBL" id="FNOY01000008">
    <property type="protein sequence ID" value="SDX78480.1"/>
    <property type="molecule type" value="Genomic_DNA"/>
</dbReference>
<dbReference type="Pfam" id="PF03968">
    <property type="entry name" value="LptD_N"/>
    <property type="match status" value="1"/>
</dbReference>
<keyword evidence="6" id="KW-1133">Transmembrane helix</keyword>
<feature type="region of interest" description="Disordered" evidence="5">
    <location>
        <begin position="181"/>
        <end position="203"/>
    </location>
</feature>
<evidence type="ECO:0000256" key="5">
    <source>
        <dbReference type="SAM" id="MobiDB-lite"/>
    </source>
</evidence>
<dbReference type="GO" id="GO:0001530">
    <property type="term" value="F:lipopolysaccharide binding"/>
    <property type="evidence" value="ECO:0007669"/>
    <property type="project" value="InterPro"/>
</dbReference>
<evidence type="ECO:0000256" key="4">
    <source>
        <dbReference type="HAMAP-Rule" id="MF_01914"/>
    </source>
</evidence>
<name>A0A1H3EIN8_9PROT</name>
<dbReference type="NCBIfam" id="TIGR03002">
    <property type="entry name" value="outer_YhbN_LptA"/>
    <property type="match status" value="1"/>
</dbReference>
<dbReference type="AlphaFoldDB" id="A0A1H3EIN8"/>
<dbReference type="HAMAP" id="MF_01914">
    <property type="entry name" value="LPS_assembly_LptA"/>
    <property type="match status" value="1"/>
</dbReference>
<dbReference type="PANTHER" id="PTHR36504">
    <property type="entry name" value="LIPOPOLYSACCHARIDE EXPORT SYSTEM PROTEIN LPTA"/>
    <property type="match status" value="1"/>
</dbReference>
<dbReference type="GO" id="GO:0043165">
    <property type="term" value="P:Gram-negative-bacterium-type cell outer membrane assembly"/>
    <property type="evidence" value="ECO:0007669"/>
    <property type="project" value="UniProtKB-UniRule"/>
</dbReference>
<keyword evidence="2" id="KW-0732">Signal</keyword>
<reference evidence="8 9" key="1">
    <citation type="submission" date="2016-10" db="EMBL/GenBank/DDBJ databases">
        <authorList>
            <person name="de Groot N.N."/>
        </authorList>
    </citation>
    <scope>NUCLEOTIDE SEQUENCE [LARGE SCALE GENOMIC DNA]</scope>
    <source>
        <strain evidence="8 9">Nm1</strain>
    </source>
</reference>
<dbReference type="RefSeq" id="WP_342707021.1">
    <property type="nucleotide sequence ID" value="NZ_FNOY01000008.1"/>
</dbReference>
<organism evidence="8 9">
    <name type="scientific">Nitrosomonas halophila</name>
    <dbReference type="NCBI Taxonomy" id="44576"/>
    <lineage>
        <taxon>Bacteria</taxon>
        <taxon>Pseudomonadati</taxon>
        <taxon>Pseudomonadota</taxon>
        <taxon>Betaproteobacteria</taxon>
        <taxon>Nitrosomonadales</taxon>
        <taxon>Nitrosomonadaceae</taxon>
        <taxon>Nitrosomonas</taxon>
    </lineage>
</organism>
<dbReference type="Proteomes" id="UP000198640">
    <property type="component" value="Unassembled WGS sequence"/>
</dbReference>
<dbReference type="InterPro" id="IPR052037">
    <property type="entry name" value="LPS_export_LptA"/>
</dbReference>
<dbReference type="GO" id="GO:0017089">
    <property type="term" value="F:glycolipid transfer activity"/>
    <property type="evidence" value="ECO:0007669"/>
    <property type="project" value="TreeGrafter"/>
</dbReference>
<keyword evidence="9" id="KW-1185">Reference proteome</keyword>
<comment type="function">
    <text evidence="4">Involved in the assembly of lipopolysaccharide (LPS). Required for the translocation of LPS from the inner membrane to the outer membrane.</text>
</comment>
<keyword evidence="1 4" id="KW-0813">Transport</keyword>